<comment type="caution">
    <text evidence="2">The sequence shown here is derived from an EMBL/GenBank/DDBJ whole genome shotgun (WGS) entry which is preliminary data.</text>
</comment>
<protein>
    <submittedName>
        <fullName evidence="2">Uncharacterized protein</fullName>
    </submittedName>
</protein>
<sequence>MENRQLDFNAPLLSVRRYSSPSKSSELVKRKVSEKPLPSRQQSLPAYRSDLDHEQVTKPAAVPFHWEQIPGRPKSEVESQVPTPEEPSNTPRLPPGRLSDAFRRSSGEIPKLPPGRLSGPLRYSSGERCNDQNIYRPQVEAFSFSDHAILLERLNESLKCKDESDSESGDDAYSDALENFHQLNHVL</sequence>
<reference evidence="2" key="1">
    <citation type="submission" date="2020-06" db="EMBL/GenBank/DDBJ databases">
        <authorList>
            <person name="Li T."/>
            <person name="Hu X."/>
            <person name="Zhang T."/>
            <person name="Song X."/>
            <person name="Zhang H."/>
            <person name="Dai N."/>
            <person name="Sheng W."/>
            <person name="Hou X."/>
            <person name="Wei L."/>
        </authorList>
    </citation>
    <scope>NUCLEOTIDE SEQUENCE</scope>
    <source>
        <strain evidence="2">G01</strain>
        <tissue evidence="2">Leaf</tissue>
    </source>
</reference>
<dbReference type="PANTHER" id="PTHR33671:SF3">
    <property type="entry name" value="F28N24.8 PROTEIN"/>
    <property type="match status" value="1"/>
</dbReference>
<reference evidence="2" key="2">
    <citation type="journal article" date="2024" name="Plant">
        <title>Genomic evolution and insights into agronomic trait innovations of Sesamum species.</title>
        <authorList>
            <person name="Miao H."/>
            <person name="Wang L."/>
            <person name="Qu L."/>
            <person name="Liu H."/>
            <person name="Sun Y."/>
            <person name="Le M."/>
            <person name="Wang Q."/>
            <person name="Wei S."/>
            <person name="Zheng Y."/>
            <person name="Lin W."/>
            <person name="Duan Y."/>
            <person name="Cao H."/>
            <person name="Xiong S."/>
            <person name="Wang X."/>
            <person name="Wei L."/>
            <person name="Li C."/>
            <person name="Ma Q."/>
            <person name="Ju M."/>
            <person name="Zhao R."/>
            <person name="Li G."/>
            <person name="Mu C."/>
            <person name="Tian Q."/>
            <person name="Mei H."/>
            <person name="Zhang T."/>
            <person name="Gao T."/>
            <person name="Zhang H."/>
        </authorList>
    </citation>
    <scope>NUCLEOTIDE SEQUENCE</scope>
    <source>
        <strain evidence="2">G01</strain>
    </source>
</reference>
<feature type="compositionally biased region" description="Polar residues" evidence="1">
    <location>
        <begin position="78"/>
        <end position="91"/>
    </location>
</feature>
<name>A0AAW2PDF3_9LAMI</name>
<accession>A0AAW2PDF3</accession>
<gene>
    <name evidence="2" type="ORF">Sangu_0878600</name>
</gene>
<dbReference type="AlphaFoldDB" id="A0AAW2PDF3"/>
<dbReference type="EMBL" id="JACGWK010000005">
    <property type="protein sequence ID" value="KAL0352973.1"/>
    <property type="molecule type" value="Genomic_DNA"/>
</dbReference>
<evidence type="ECO:0000256" key="1">
    <source>
        <dbReference type="SAM" id="MobiDB-lite"/>
    </source>
</evidence>
<evidence type="ECO:0000313" key="2">
    <source>
        <dbReference type="EMBL" id="KAL0352973.1"/>
    </source>
</evidence>
<dbReference type="Pfam" id="PF05097">
    <property type="entry name" value="DUF688"/>
    <property type="match status" value="1"/>
</dbReference>
<proteinExistence type="predicted"/>
<dbReference type="InterPro" id="IPR007789">
    <property type="entry name" value="DUF688"/>
</dbReference>
<feature type="region of interest" description="Disordered" evidence="1">
    <location>
        <begin position="19"/>
        <end position="124"/>
    </location>
</feature>
<dbReference type="PANTHER" id="PTHR33671">
    <property type="entry name" value="N-METHYLTRANSFERASE, PUTATIVE (DUF688)-RELATED"/>
    <property type="match status" value="1"/>
</dbReference>
<organism evidence="2">
    <name type="scientific">Sesamum angustifolium</name>
    <dbReference type="NCBI Taxonomy" id="2727405"/>
    <lineage>
        <taxon>Eukaryota</taxon>
        <taxon>Viridiplantae</taxon>
        <taxon>Streptophyta</taxon>
        <taxon>Embryophyta</taxon>
        <taxon>Tracheophyta</taxon>
        <taxon>Spermatophyta</taxon>
        <taxon>Magnoliopsida</taxon>
        <taxon>eudicotyledons</taxon>
        <taxon>Gunneridae</taxon>
        <taxon>Pentapetalae</taxon>
        <taxon>asterids</taxon>
        <taxon>lamiids</taxon>
        <taxon>Lamiales</taxon>
        <taxon>Pedaliaceae</taxon>
        <taxon>Sesamum</taxon>
    </lineage>
</organism>